<protein>
    <submittedName>
        <fullName evidence="1">Uncharacterized protein</fullName>
    </submittedName>
</protein>
<proteinExistence type="predicted"/>
<comment type="caution">
    <text evidence="1">The sequence shown here is derived from an EMBL/GenBank/DDBJ whole genome shotgun (WGS) entry which is preliminary data.</text>
</comment>
<dbReference type="EMBL" id="WNYA01000006">
    <property type="protein sequence ID" value="KAG8570009.1"/>
    <property type="molecule type" value="Genomic_DNA"/>
</dbReference>
<dbReference type="EMBL" id="WNYA01000006">
    <property type="protein sequence ID" value="KAG8570010.1"/>
    <property type="molecule type" value="Genomic_DNA"/>
</dbReference>
<reference evidence="1" key="1">
    <citation type="thesis" date="2020" institute="ProQuest LLC" country="789 East Eisenhower Parkway, Ann Arbor, MI, USA">
        <title>Comparative Genomics and Chromosome Evolution.</title>
        <authorList>
            <person name="Mudd A.B."/>
        </authorList>
    </citation>
    <scope>NUCLEOTIDE SEQUENCE</scope>
    <source>
        <strain evidence="1">237g6f4</strain>
        <tissue evidence="1">Blood</tissue>
    </source>
</reference>
<gene>
    <name evidence="1" type="ORF">GDO81_014642</name>
</gene>
<name>A0AAV7BBU6_ENGPU</name>
<sequence length="65" mass="6863">MSPITALILSSGKSCYEVAEKSCCDACLNTCPKNNRFCGSDCVAYCICKYKGLRIGSGNLCLGGK</sequence>
<dbReference type="Proteomes" id="UP000824782">
    <property type="component" value="Unassembled WGS sequence"/>
</dbReference>
<keyword evidence="2" id="KW-1185">Reference proteome</keyword>
<evidence type="ECO:0000313" key="2">
    <source>
        <dbReference type="Proteomes" id="UP000824782"/>
    </source>
</evidence>
<accession>A0AAV7BBU6</accession>
<dbReference type="AlphaFoldDB" id="A0AAV7BBU6"/>
<evidence type="ECO:0000313" key="1">
    <source>
        <dbReference type="EMBL" id="KAG8570009.1"/>
    </source>
</evidence>
<organism evidence="1 2">
    <name type="scientific">Engystomops pustulosus</name>
    <name type="common">Tungara frog</name>
    <name type="synonym">Physalaemus pustulosus</name>
    <dbReference type="NCBI Taxonomy" id="76066"/>
    <lineage>
        <taxon>Eukaryota</taxon>
        <taxon>Metazoa</taxon>
        <taxon>Chordata</taxon>
        <taxon>Craniata</taxon>
        <taxon>Vertebrata</taxon>
        <taxon>Euteleostomi</taxon>
        <taxon>Amphibia</taxon>
        <taxon>Batrachia</taxon>
        <taxon>Anura</taxon>
        <taxon>Neobatrachia</taxon>
        <taxon>Hyloidea</taxon>
        <taxon>Leptodactylidae</taxon>
        <taxon>Leiuperinae</taxon>
        <taxon>Engystomops</taxon>
    </lineage>
</organism>